<dbReference type="InterPro" id="IPR025945">
    <property type="entry name" value="DHHW"/>
</dbReference>
<dbReference type="STRING" id="1527.SAMN04489757_10589"/>
<keyword evidence="1" id="KW-0812">Transmembrane</keyword>
<accession>A0A1I5DA43</accession>
<evidence type="ECO:0000313" key="3">
    <source>
        <dbReference type="Proteomes" id="UP000198806"/>
    </source>
</evidence>
<dbReference type="Pfam" id="PF14286">
    <property type="entry name" value="DHHW"/>
    <property type="match status" value="1"/>
</dbReference>
<dbReference type="RefSeq" id="WP_170847888.1">
    <property type="nucleotide sequence ID" value="NZ_BAABFM010000026.1"/>
</dbReference>
<proteinExistence type="predicted"/>
<dbReference type="EMBL" id="FOWD01000005">
    <property type="protein sequence ID" value="SFN96095.1"/>
    <property type="molecule type" value="Genomic_DNA"/>
</dbReference>
<protein>
    <submittedName>
        <fullName evidence="2">DHHW protein</fullName>
    </submittedName>
</protein>
<reference evidence="2 3" key="1">
    <citation type="submission" date="2016-10" db="EMBL/GenBank/DDBJ databases">
        <authorList>
            <person name="de Groot N.N."/>
        </authorList>
    </citation>
    <scope>NUCLEOTIDE SEQUENCE [LARGE SCALE GENOMIC DNA]</scope>
    <source>
        <strain evidence="2 3">DSM 1283</strain>
    </source>
</reference>
<organism evidence="2 3">
    <name type="scientific">Anaerocolumna aminovalerica</name>
    <dbReference type="NCBI Taxonomy" id="1527"/>
    <lineage>
        <taxon>Bacteria</taxon>
        <taxon>Bacillati</taxon>
        <taxon>Bacillota</taxon>
        <taxon>Clostridia</taxon>
        <taxon>Lachnospirales</taxon>
        <taxon>Lachnospiraceae</taxon>
        <taxon>Anaerocolumna</taxon>
    </lineage>
</organism>
<keyword evidence="1" id="KW-1133">Transmembrane helix</keyword>
<evidence type="ECO:0000256" key="1">
    <source>
        <dbReference type="SAM" id="Phobius"/>
    </source>
</evidence>
<gene>
    <name evidence="2" type="ORF">SAMN04489757_10589</name>
</gene>
<feature type="transmembrane region" description="Helical" evidence="1">
    <location>
        <begin position="7"/>
        <end position="26"/>
    </location>
</feature>
<keyword evidence="1" id="KW-0472">Membrane</keyword>
<dbReference type="Proteomes" id="UP000198806">
    <property type="component" value="Unassembled WGS sequence"/>
</dbReference>
<name>A0A1I5DA43_9FIRM</name>
<evidence type="ECO:0000313" key="2">
    <source>
        <dbReference type="EMBL" id="SFN96095.1"/>
    </source>
</evidence>
<keyword evidence="3" id="KW-1185">Reference proteome</keyword>
<sequence>MKKIRHYPFLIVMVILILGISFINLIKKDTDFSEMENRYLAQKPELTLGNILDSSFGTQYETYVNEQFIFRNQWIGGKAITETLLGKQENNGVIKGKNGYLFNKQLNIDKQLKKNVKAIRDFGKNTNTKTYVSIVPNSYDILKDYLPKGTPNIDQEALIEQSYETLKEEKKITNIKLDNTLKEHKNEYIYYRTDHHWTTLGAYYGYLQFCKEQGLTPVDINSLTAHNVDNFYGTYDSKYKGIGIKPDTITYYQRPIEKMVIGNEEKSGLYDLEKTKVRDKYAMFLHGNNPISIIYSKENEQNQGKKLLLLKDSYGNSMIPYLTYNYQEIYVVDLRYYSDSISKLIEDKGIQTTFILYNFDTMMTDNHFYRLSR</sequence>
<dbReference type="AlphaFoldDB" id="A0A1I5DA43"/>